<dbReference type="EMBL" id="CM023482">
    <property type="protein sequence ID" value="KAH6938597.1"/>
    <property type="molecule type" value="Genomic_DNA"/>
</dbReference>
<comment type="caution">
    <text evidence="1">The sequence shown here is derived from an EMBL/GenBank/DDBJ whole genome shotgun (WGS) entry which is preliminary data.</text>
</comment>
<reference evidence="1" key="1">
    <citation type="submission" date="2020-05" db="EMBL/GenBank/DDBJ databases">
        <title>Large-scale comparative analyses of tick genomes elucidate their genetic diversity and vector capacities.</title>
        <authorList>
            <person name="Jia N."/>
            <person name="Wang J."/>
            <person name="Shi W."/>
            <person name="Du L."/>
            <person name="Sun Y."/>
            <person name="Zhan W."/>
            <person name="Jiang J."/>
            <person name="Wang Q."/>
            <person name="Zhang B."/>
            <person name="Ji P."/>
            <person name="Sakyi L.B."/>
            <person name="Cui X."/>
            <person name="Yuan T."/>
            <person name="Jiang B."/>
            <person name="Yang W."/>
            <person name="Lam T.T.-Y."/>
            <person name="Chang Q."/>
            <person name="Ding S."/>
            <person name="Wang X."/>
            <person name="Zhu J."/>
            <person name="Ruan X."/>
            <person name="Zhao L."/>
            <person name="Wei J."/>
            <person name="Que T."/>
            <person name="Du C."/>
            <person name="Cheng J."/>
            <person name="Dai P."/>
            <person name="Han X."/>
            <person name="Huang E."/>
            <person name="Gao Y."/>
            <person name="Liu J."/>
            <person name="Shao H."/>
            <person name="Ye R."/>
            <person name="Li L."/>
            <person name="Wei W."/>
            <person name="Wang X."/>
            <person name="Wang C."/>
            <person name="Yang T."/>
            <person name="Huo Q."/>
            <person name="Li W."/>
            <person name="Guo W."/>
            <person name="Chen H."/>
            <person name="Zhou L."/>
            <person name="Ni X."/>
            <person name="Tian J."/>
            <person name="Zhou Y."/>
            <person name="Sheng Y."/>
            <person name="Liu T."/>
            <person name="Pan Y."/>
            <person name="Xia L."/>
            <person name="Li J."/>
            <person name="Zhao F."/>
            <person name="Cao W."/>
        </authorList>
    </citation>
    <scope>NUCLEOTIDE SEQUENCE</scope>
    <source>
        <strain evidence="1">Hyas-2018</strain>
    </source>
</reference>
<keyword evidence="2" id="KW-1185">Reference proteome</keyword>
<sequence>MSAPAALAYSKLVYPETEESRTHIQNIEMPQRIRLTCSEERNVIEAASNGASVGLLVIGNIVANLVAFLAFIAFLNGTLLWFSSIVTMDFVTFEDNLGFGERYRRLHATGAVKLGPLMAVPSIGSQQSASTQANVTSVNT</sequence>
<gene>
    <name evidence="1" type="ORF">HPB50_010947</name>
</gene>
<organism evidence="1 2">
    <name type="scientific">Hyalomma asiaticum</name>
    <name type="common">Tick</name>
    <dbReference type="NCBI Taxonomy" id="266040"/>
    <lineage>
        <taxon>Eukaryota</taxon>
        <taxon>Metazoa</taxon>
        <taxon>Ecdysozoa</taxon>
        <taxon>Arthropoda</taxon>
        <taxon>Chelicerata</taxon>
        <taxon>Arachnida</taxon>
        <taxon>Acari</taxon>
        <taxon>Parasitiformes</taxon>
        <taxon>Ixodida</taxon>
        <taxon>Ixodoidea</taxon>
        <taxon>Ixodidae</taxon>
        <taxon>Hyalomminae</taxon>
        <taxon>Hyalomma</taxon>
    </lineage>
</organism>
<dbReference type="Proteomes" id="UP000821845">
    <property type="component" value="Chromosome 2"/>
</dbReference>
<protein>
    <submittedName>
        <fullName evidence="1">Uncharacterized protein</fullName>
    </submittedName>
</protein>
<proteinExistence type="predicted"/>
<accession>A0ACB7STS4</accession>
<evidence type="ECO:0000313" key="2">
    <source>
        <dbReference type="Proteomes" id="UP000821845"/>
    </source>
</evidence>
<name>A0ACB7STS4_HYAAI</name>
<evidence type="ECO:0000313" key="1">
    <source>
        <dbReference type="EMBL" id="KAH6938597.1"/>
    </source>
</evidence>